<evidence type="ECO:0000313" key="1">
    <source>
        <dbReference type="EMBL" id="KAK9326321.1"/>
    </source>
</evidence>
<comment type="caution">
    <text evidence="1">The sequence shown here is derived from an EMBL/GenBank/DDBJ whole genome shotgun (WGS) entry which is preliminary data.</text>
</comment>
<name>A0ACC3TZ98_9ASCO</name>
<reference evidence="2" key="1">
    <citation type="journal article" date="2024" name="Front. Bioeng. Biotechnol.">
        <title>Genome-scale model development and genomic sequencing of the oleaginous clade Lipomyces.</title>
        <authorList>
            <person name="Czajka J.J."/>
            <person name="Han Y."/>
            <person name="Kim J."/>
            <person name="Mondo S.J."/>
            <person name="Hofstad B.A."/>
            <person name="Robles A."/>
            <person name="Haridas S."/>
            <person name="Riley R."/>
            <person name="LaButti K."/>
            <person name="Pangilinan J."/>
            <person name="Andreopoulos W."/>
            <person name="Lipzen A."/>
            <person name="Yan J."/>
            <person name="Wang M."/>
            <person name="Ng V."/>
            <person name="Grigoriev I.V."/>
            <person name="Spatafora J.W."/>
            <person name="Magnuson J.K."/>
            <person name="Baker S.E."/>
            <person name="Pomraning K.R."/>
        </authorList>
    </citation>
    <scope>NUCLEOTIDE SEQUENCE [LARGE SCALE GENOMIC DNA]</scope>
    <source>
        <strain evidence="2">CBS 10300</strain>
    </source>
</reference>
<evidence type="ECO:0000313" key="2">
    <source>
        <dbReference type="Proteomes" id="UP001489719"/>
    </source>
</evidence>
<protein>
    <submittedName>
        <fullName evidence="1">PPPDE putative peptidase domain-containing protein</fullName>
    </submittedName>
</protein>
<proteinExistence type="predicted"/>
<organism evidence="1 2">
    <name type="scientific">Lipomyces orientalis</name>
    <dbReference type="NCBI Taxonomy" id="1233043"/>
    <lineage>
        <taxon>Eukaryota</taxon>
        <taxon>Fungi</taxon>
        <taxon>Dikarya</taxon>
        <taxon>Ascomycota</taxon>
        <taxon>Saccharomycotina</taxon>
        <taxon>Lipomycetes</taxon>
        <taxon>Lipomycetales</taxon>
        <taxon>Lipomycetaceae</taxon>
        <taxon>Lipomyces</taxon>
    </lineage>
</organism>
<dbReference type="Proteomes" id="UP001489719">
    <property type="component" value="Unassembled WGS sequence"/>
</dbReference>
<accession>A0ACC3TZ98</accession>
<dbReference type="EMBL" id="MU970034">
    <property type="protein sequence ID" value="KAK9326321.1"/>
    <property type="molecule type" value="Genomic_DNA"/>
</dbReference>
<keyword evidence="2" id="KW-1185">Reference proteome</keyword>
<gene>
    <name evidence="1" type="ORF">V1517DRAFT_342495</name>
</gene>
<sequence length="575" mass="64116">MTGFPVKLYVYDLSRGLARQMSMQFIGKQIDGVWHTSVTYQGVEYYYGAGVQTSVPGGTHHGQPLEVVDMGESSLPEDVVSEYIESLKDIYRPENYDLFMHNCNNFSQDLCQFLVGKDIPAHITGLPQEVLQTPFGQMMRPMIEQSLRPITTAPSAPVPVRQAPLKHSTITPATQARHHVLYVTSASHLEDLIKTKRCVSVFFTSSTCAPCRIAYPKYDELAEMYGEKCTFVKVDINQAYDISQQWQITATPTFQTFVDGEKIDNWKGASPLTLESNINMLIQIAYPPHSHRKLSLPNILGTSSLPITYTRIPPLDKIIAKLEAAGIKDQILSRVVTFIKEREAHGAREAALPDLHLWAAFIQEQVKRGANSDALFPIIDLFRVAAIDVRVGSWFAEEPEYKTLRNVIEFTSDDEKPYQVRLVTLQLLCNMFTSHLFVPHLCQELGGELSQLTTSALLDVHSNVRLAASSLAFNITAHGQRRRAEGAEEVLGEISIDLVVALIEGIGRESESGQTLSRLLTALGLLLYCAPNIQDSELFAICNSLEAREVVNRKKNEPIAVRALCDEVMLLLAPE</sequence>